<dbReference type="EMBL" id="CP097463">
    <property type="protein sequence ID" value="WAX58788.1"/>
    <property type="molecule type" value="Genomic_DNA"/>
</dbReference>
<feature type="domain" description="Response regulatory" evidence="11">
    <location>
        <begin position="7"/>
        <end position="124"/>
    </location>
</feature>
<dbReference type="SMART" id="SM00448">
    <property type="entry name" value="REC"/>
    <property type="match status" value="1"/>
</dbReference>
<keyword evidence="8 9" id="KW-0804">Transcription</keyword>
<dbReference type="Proteomes" id="UP001164693">
    <property type="component" value="Chromosome"/>
</dbReference>
<dbReference type="Gene3D" id="1.10.10.10">
    <property type="entry name" value="Winged helix-like DNA-binding domain superfamily/Winged helix DNA-binding domain"/>
    <property type="match status" value="1"/>
</dbReference>
<evidence type="ECO:0000313" key="12">
    <source>
        <dbReference type="EMBL" id="WAX58788.1"/>
    </source>
</evidence>
<dbReference type="InterPro" id="IPR024187">
    <property type="entry name" value="Sig_transdc_resp-reg_cit/mal"/>
</dbReference>
<dbReference type="SUPFAM" id="SSF46785">
    <property type="entry name" value="Winged helix' DNA-binding domain"/>
    <property type="match status" value="1"/>
</dbReference>
<proteinExistence type="predicted"/>
<evidence type="ECO:0000256" key="9">
    <source>
        <dbReference type="PIRNR" id="PIRNR006171"/>
    </source>
</evidence>
<evidence type="ECO:0000313" key="13">
    <source>
        <dbReference type="Proteomes" id="UP001164693"/>
    </source>
</evidence>
<evidence type="ECO:0000256" key="8">
    <source>
        <dbReference type="ARBA" id="ARBA00023163"/>
    </source>
</evidence>
<dbReference type="Pfam" id="PF00072">
    <property type="entry name" value="Response_reg"/>
    <property type="match status" value="1"/>
</dbReference>
<dbReference type="InterPro" id="IPR005471">
    <property type="entry name" value="Tscrpt_reg_IclR_N"/>
</dbReference>
<evidence type="ECO:0000256" key="5">
    <source>
        <dbReference type="ARBA" id="ARBA00023015"/>
    </source>
</evidence>
<dbReference type="PANTHER" id="PTHR45526">
    <property type="entry name" value="TRANSCRIPTIONAL REGULATORY PROTEIN DPIA"/>
    <property type="match status" value="1"/>
</dbReference>
<dbReference type="SUPFAM" id="SSF52172">
    <property type="entry name" value="CheY-like"/>
    <property type="match status" value="1"/>
</dbReference>
<dbReference type="InterPro" id="IPR051271">
    <property type="entry name" value="2C-system_Tx_regulators"/>
</dbReference>
<evidence type="ECO:0000256" key="6">
    <source>
        <dbReference type="ARBA" id="ARBA00023125"/>
    </source>
</evidence>
<keyword evidence="6 9" id="KW-0238">DNA-binding</keyword>
<sequence>MNERPIRVLVVDDDYRVAALHCEYVTRIGGFEVVDSAHTASAALAAVQASRPDLVLLDLYLPDENGLALLRRFREGDPPHPDVLAITAARDLATVRTAMQRGVVGYLVKPFSLRTLVDRLESYRSLWLRARIEGEVDQNSIDRLFASLTPREQAAHLPKGHSEPTMALIRAEFGDVDAEWSATEVADHTGMSRATAQRYLSLLVRSGQLDVRLRYGTTGRPEHRYRRAR</sequence>
<keyword evidence="13" id="KW-1185">Reference proteome</keyword>
<dbReference type="InterPro" id="IPR036388">
    <property type="entry name" value="WH-like_DNA-bd_sf"/>
</dbReference>
<evidence type="ECO:0000256" key="3">
    <source>
        <dbReference type="ARBA" id="ARBA00022553"/>
    </source>
</evidence>
<keyword evidence="3 10" id="KW-0597">Phosphoprotein</keyword>
<organism evidence="12 13">
    <name type="scientific">Jatrophihabitans cynanchi</name>
    <dbReference type="NCBI Taxonomy" id="2944128"/>
    <lineage>
        <taxon>Bacteria</taxon>
        <taxon>Bacillati</taxon>
        <taxon>Actinomycetota</taxon>
        <taxon>Actinomycetes</taxon>
        <taxon>Jatrophihabitantales</taxon>
        <taxon>Jatrophihabitantaceae</taxon>
        <taxon>Jatrophihabitans</taxon>
    </lineage>
</organism>
<evidence type="ECO:0000256" key="2">
    <source>
        <dbReference type="ARBA" id="ARBA00022490"/>
    </source>
</evidence>
<dbReference type="Gene3D" id="3.40.50.2300">
    <property type="match status" value="1"/>
</dbReference>
<evidence type="ECO:0000259" key="11">
    <source>
        <dbReference type="PROSITE" id="PS50110"/>
    </source>
</evidence>
<evidence type="ECO:0000256" key="7">
    <source>
        <dbReference type="ARBA" id="ARBA00023159"/>
    </source>
</evidence>
<comment type="subcellular location">
    <subcellularLocation>
        <location evidence="1 9">Cytoplasm</location>
    </subcellularLocation>
</comment>
<keyword evidence="5 9" id="KW-0805">Transcription regulation</keyword>
<feature type="modified residue" description="4-aspartylphosphate" evidence="10">
    <location>
        <position position="58"/>
    </location>
</feature>
<dbReference type="InterPro" id="IPR001789">
    <property type="entry name" value="Sig_transdc_resp-reg_receiver"/>
</dbReference>
<keyword evidence="7 9" id="KW-0010">Activator</keyword>
<reference evidence="12" key="1">
    <citation type="submission" date="2022-05" db="EMBL/GenBank/DDBJ databases">
        <title>Jatrophihabitans sp. SB3-54 whole genome sequence.</title>
        <authorList>
            <person name="Suh M.K."/>
            <person name="Eom M.K."/>
            <person name="Kim J.S."/>
            <person name="Kim H.S."/>
            <person name="Do H.E."/>
            <person name="Shin Y.K."/>
            <person name="Lee J.-S."/>
        </authorList>
    </citation>
    <scope>NUCLEOTIDE SEQUENCE</scope>
    <source>
        <strain evidence="12">SB3-54</strain>
    </source>
</reference>
<evidence type="ECO:0000256" key="10">
    <source>
        <dbReference type="PROSITE-ProRule" id="PRU00169"/>
    </source>
</evidence>
<dbReference type="RefSeq" id="WP_269445332.1">
    <property type="nucleotide sequence ID" value="NZ_CP097463.1"/>
</dbReference>
<keyword evidence="2 9" id="KW-0963">Cytoplasm</keyword>
<dbReference type="PIRSF" id="PIRSF006171">
    <property type="entry name" value="RR_citrat_malat"/>
    <property type="match status" value="1"/>
</dbReference>
<name>A0ABY7K2Q2_9ACTN</name>
<dbReference type="InterPro" id="IPR036390">
    <property type="entry name" value="WH_DNA-bd_sf"/>
</dbReference>
<protein>
    <recommendedName>
        <fullName evidence="9">Transcriptional regulatory protein</fullName>
    </recommendedName>
</protein>
<dbReference type="InterPro" id="IPR011006">
    <property type="entry name" value="CheY-like_superfamily"/>
</dbReference>
<keyword evidence="4 9" id="KW-0902">Two-component regulatory system</keyword>
<gene>
    <name evidence="12" type="ORF">M6B22_08490</name>
</gene>
<dbReference type="Pfam" id="PF09339">
    <property type="entry name" value="HTH_IclR"/>
    <property type="match status" value="1"/>
</dbReference>
<dbReference type="PROSITE" id="PS50110">
    <property type="entry name" value="RESPONSE_REGULATORY"/>
    <property type="match status" value="1"/>
</dbReference>
<accession>A0ABY7K2Q2</accession>
<evidence type="ECO:0000256" key="4">
    <source>
        <dbReference type="ARBA" id="ARBA00023012"/>
    </source>
</evidence>
<dbReference type="PANTHER" id="PTHR45526:SF1">
    <property type="entry name" value="TRANSCRIPTIONAL REGULATORY PROTEIN DCUR-RELATED"/>
    <property type="match status" value="1"/>
</dbReference>
<evidence type="ECO:0000256" key="1">
    <source>
        <dbReference type="ARBA" id="ARBA00004496"/>
    </source>
</evidence>